<dbReference type="OrthoDB" id="9803781at2"/>
<evidence type="ECO:0000313" key="5">
    <source>
        <dbReference type="Proteomes" id="UP000198779"/>
    </source>
</evidence>
<dbReference type="AlphaFoldDB" id="A0A1H0HY60"/>
<dbReference type="Pfam" id="PF17131">
    <property type="entry name" value="LolA_like"/>
    <property type="match status" value="1"/>
</dbReference>
<dbReference type="Proteomes" id="UP000198779">
    <property type="component" value="Unassembled WGS sequence"/>
</dbReference>
<accession>A0A1G8A1A3</accession>
<dbReference type="Proteomes" id="UP000199134">
    <property type="component" value="Unassembled WGS sequence"/>
</dbReference>
<reference evidence="3 6" key="2">
    <citation type="submission" date="2016-10" db="EMBL/GenBank/DDBJ databases">
        <authorList>
            <person name="de Groot N.N."/>
        </authorList>
    </citation>
    <scope>NUCLEOTIDE SEQUENCE [LARGE SCALE GENOMIC DNA]</scope>
    <source>
        <strain evidence="6">BP1-145</strain>
        <strain evidence="3">BP1-148</strain>
    </source>
</reference>
<feature type="signal peptide" evidence="1">
    <location>
        <begin position="1"/>
        <end position="22"/>
    </location>
</feature>
<protein>
    <recommendedName>
        <fullName evidence="2">Uncharacterized protein TP-0789 domain-containing protein</fullName>
    </recommendedName>
</protein>
<evidence type="ECO:0000256" key="1">
    <source>
        <dbReference type="SAM" id="SignalP"/>
    </source>
</evidence>
<dbReference type="InterPro" id="IPR033399">
    <property type="entry name" value="TP_0789-like"/>
</dbReference>
<sequence length="261" mass="30439">MKKIFIIAVLISIINLQFSICAAQQLSGRDVIQKVKDRADGDTRYGEMELTLKKKNGSTRQRKVTSWAMDEGKDTKKMMFFTYPGDVKGTGFLTWDYDEIGKEDAKWLYLPAMKKTRRISGSSSKTDYFMGTDFTYDDMGQRHVDEDTHKLLREETRNGHKCWVVESVPVDKHEIYSRKVSWIRQDCLIADHVEYYDKLNKLHRVLTIQEVKKIQGFWTIQKMEMKNVQTEHSTTIVVKNTQYDVKVDKALFTVAKLEKGL</sequence>
<proteinExistence type="predicted"/>
<dbReference type="EMBL" id="FNCQ01000018">
    <property type="protein sequence ID" value="SDH14755.1"/>
    <property type="molecule type" value="Genomic_DNA"/>
</dbReference>
<accession>A0A1H0HY60</accession>
<dbReference type="CDD" id="cd16329">
    <property type="entry name" value="LolA_like"/>
    <property type="match status" value="1"/>
</dbReference>
<evidence type="ECO:0000259" key="2">
    <source>
        <dbReference type="Pfam" id="PF17131"/>
    </source>
</evidence>
<dbReference type="STRING" id="645274.SAMN04487901_11812"/>
<evidence type="ECO:0000313" key="4">
    <source>
        <dbReference type="EMBL" id="SDO24132.1"/>
    </source>
</evidence>
<dbReference type="RefSeq" id="WP_091818854.1">
    <property type="nucleotide sequence ID" value="NZ_CP091803.1"/>
</dbReference>
<reference evidence="4 5" key="1">
    <citation type="submission" date="2016-10" db="EMBL/GenBank/DDBJ databases">
        <authorList>
            <person name="Varghese N."/>
            <person name="Submissions S."/>
        </authorList>
    </citation>
    <scope>NUCLEOTIDE SEQUENCE</scope>
    <source>
        <strain evidence="4">BP1-145</strain>
        <strain evidence="5">BP1-148</strain>
    </source>
</reference>
<dbReference type="EMBL" id="FNIW01000012">
    <property type="protein sequence ID" value="SDO24132.1"/>
    <property type="molecule type" value="Genomic_DNA"/>
</dbReference>
<feature type="domain" description="Uncharacterized protein TP-0789" evidence="2">
    <location>
        <begin position="74"/>
        <end position="259"/>
    </location>
</feature>
<feature type="chain" id="PRO_5041081402" description="Uncharacterized protein TP-0789 domain-containing protein" evidence="1">
    <location>
        <begin position="23"/>
        <end position="261"/>
    </location>
</feature>
<organism evidence="4 6">
    <name type="scientific">Prevotella communis</name>
    <dbReference type="NCBI Taxonomy" id="2913614"/>
    <lineage>
        <taxon>Bacteria</taxon>
        <taxon>Pseudomonadati</taxon>
        <taxon>Bacteroidota</taxon>
        <taxon>Bacteroidia</taxon>
        <taxon>Bacteroidales</taxon>
        <taxon>Prevotellaceae</taxon>
        <taxon>Prevotella</taxon>
    </lineage>
</organism>
<evidence type="ECO:0000313" key="6">
    <source>
        <dbReference type="Proteomes" id="UP000199134"/>
    </source>
</evidence>
<evidence type="ECO:0000313" key="3">
    <source>
        <dbReference type="EMBL" id="SDH14755.1"/>
    </source>
</evidence>
<dbReference type="Gene3D" id="2.50.20.10">
    <property type="entry name" value="Lipoprotein localisation LolA/LolB/LppX"/>
    <property type="match status" value="1"/>
</dbReference>
<gene>
    <name evidence="4" type="ORF">SAMN04487900_11263</name>
    <name evidence="3" type="ORF">SAMN04487901_11812</name>
</gene>
<name>A0A1H0HY60_9BACT</name>
<keyword evidence="5" id="KW-1185">Reference proteome</keyword>
<keyword evidence="1" id="KW-0732">Signal</keyword>